<dbReference type="RefSeq" id="WP_146650333.1">
    <property type="nucleotide sequence ID" value="NZ_CP012333.1"/>
</dbReference>
<name>A0A0K1Q0Y7_9BACT</name>
<feature type="signal peptide" evidence="2">
    <location>
        <begin position="1"/>
        <end position="19"/>
    </location>
</feature>
<proteinExistence type="predicted"/>
<dbReference type="EMBL" id="CP012333">
    <property type="protein sequence ID" value="AKU99074.1"/>
    <property type="molecule type" value="Genomic_DNA"/>
</dbReference>
<feature type="compositionally biased region" description="Polar residues" evidence="1">
    <location>
        <begin position="340"/>
        <end position="363"/>
    </location>
</feature>
<evidence type="ECO:0000256" key="2">
    <source>
        <dbReference type="SAM" id="SignalP"/>
    </source>
</evidence>
<sequence length="372" mass="38848">MVRRQSIAIASFASASVLAACQFVAGIERIDKGGVETPFVDGGDSNEVSVPVPATGPCDHASLPAPPVRDDDPARELPTIVMAMNHFSLSGGSASRLGIDLDQVCTCDTHPTTAHGGEPSCVRKGAPICDDDGGVDNYFATAVASFSSAFNLDDFAGVNSSIQLGHQNALIVLRKYNGLANDRDVEVGIVETNGIRSSNCPDSIPTIGSDYYSPGWCGDDQWSVFPNTTVDGFPISYAAGYVNDYQLVVSLDRGIAIPFGDVGMTMGSPVSLGTLVPLGEDLQPRDPTRSPATDKEARFYRLDDGLIAGRVAATDLLAAAGSATLPPASEPGASARIPPSTESSRSKCVTVSTSPKRASSISSLDMRAMPFR</sequence>
<evidence type="ECO:0000313" key="4">
    <source>
        <dbReference type="Proteomes" id="UP000064967"/>
    </source>
</evidence>
<dbReference type="Proteomes" id="UP000064967">
    <property type="component" value="Chromosome"/>
</dbReference>
<protein>
    <submittedName>
        <fullName evidence="3">Uncharacterized protein</fullName>
    </submittedName>
</protein>
<feature type="chain" id="PRO_5005466946" evidence="2">
    <location>
        <begin position="20"/>
        <end position="372"/>
    </location>
</feature>
<feature type="region of interest" description="Disordered" evidence="1">
    <location>
        <begin position="323"/>
        <end position="372"/>
    </location>
</feature>
<evidence type="ECO:0000256" key="1">
    <source>
        <dbReference type="SAM" id="MobiDB-lite"/>
    </source>
</evidence>
<keyword evidence="4" id="KW-1185">Reference proteome</keyword>
<dbReference type="PROSITE" id="PS51257">
    <property type="entry name" value="PROKAR_LIPOPROTEIN"/>
    <property type="match status" value="1"/>
</dbReference>
<dbReference type="AlphaFoldDB" id="A0A0K1Q0Y7"/>
<keyword evidence="2" id="KW-0732">Signal</keyword>
<gene>
    <name evidence="3" type="ORF">AKJ09_05738</name>
</gene>
<evidence type="ECO:0000313" key="3">
    <source>
        <dbReference type="EMBL" id="AKU99074.1"/>
    </source>
</evidence>
<dbReference type="KEGG" id="llu:AKJ09_05738"/>
<dbReference type="STRING" id="1391654.AKJ09_05738"/>
<reference evidence="3 4" key="1">
    <citation type="submission" date="2015-08" db="EMBL/GenBank/DDBJ databases">
        <authorList>
            <person name="Babu N.S."/>
            <person name="Beckwith C.J."/>
            <person name="Beseler K.G."/>
            <person name="Brison A."/>
            <person name="Carone J.V."/>
            <person name="Caskin T.P."/>
            <person name="Diamond M."/>
            <person name="Durham M.E."/>
            <person name="Foxe J.M."/>
            <person name="Go M."/>
            <person name="Henderson B.A."/>
            <person name="Jones I.B."/>
            <person name="McGettigan J.A."/>
            <person name="Micheletti S.J."/>
            <person name="Nasrallah M.E."/>
            <person name="Ortiz D."/>
            <person name="Piller C.R."/>
            <person name="Privatt S.R."/>
            <person name="Schneider S.L."/>
            <person name="Sharp S."/>
            <person name="Smith T.C."/>
            <person name="Stanton J.D."/>
            <person name="Ullery H.E."/>
            <person name="Wilson R.J."/>
            <person name="Serrano M.G."/>
            <person name="Buck G."/>
            <person name="Lee V."/>
            <person name="Wang Y."/>
            <person name="Carvalho R."/>
            <person name="Voegtly L."/>
            <person name="Shi R."/>
            <person name="Duckworth R."/>
            <person name="Johnson A."/>
            <person name="Loviza R."/>
            <person name="Walstead R."/>
            <person name="Shah Z."/>
            <person name="Kiflezghi M."/>
            <person name="Wade K."/>
            <person name="Ball S.L."/>
            <person name="Bradley K.W."/>
            <person name="Asai D.J."/>
            <person name="Bowman C.A."/>
            <person name="Russell D.A."/>
            <person name="Pope W.H."/>
            <person name="Jacobs-Sera D."/>
            <person name="Hendrix R.W."/>
            <person name="Hatfull G.F."/>
        </authorList>
    </citation>
    <scope>NUCLEOTIDE SEQUENCE [LARGE SCALE GENOMIC DNA]</scope>
    <source>
        <strain evidence="3 4">DSM 27648</strain>
    </source>
</reference>
<accession>A0A0K1Q0Y7</accession>
<organism evidence="3 4">
    <name type="scientific">Labilithrix luteola</name>
    <dbReference type="NCBI Taxonomy" id="1391654"/>
    <lineage>
        <taxon>Bacteria</taxon>
        <taxon>Pseudomonadati</taxon>
        <taxon>Myxococcota</taxon>
        <taxon>Polyangia</taxon>
        <taxon>Polyangiales</taxon>
        <taxon>Labilitrichaceae</taxon>
        <taxon>Labilithrix</taxon>
    </lineage>
</organism>